<dbReference type="InterPro" id="IPR003719">
    <property type="entry name" value="Phenazine_PhzF-like"/>
</dbReference>
<evidence type="ECO:0000256" key="1">
    <source>
        <dbReference type="ARBA" id="ARBA00008270"/>
    </source>
</evidence>
<dbReference type="Gene3D" id="3.10.310.10">
    <property type="entry name" value="Diaminopimelate Epimerase, Chain A, domain 1"/>
    <property type="match status" value="2"/>
</dbReference>
<sequence>MPSPLSRYYLLDVFTDTPLAGNPLAVFLDAEGMEASDMQAFANELNLAETVFVGAQQAENDFPIRIFTPSRELPFAGHPTIGTVHLLAAQGLVDTAQPLILRAPVGPLEVRFEGELARFTTAVPVEVGASSLGRAAAATLLGLEAPAIAGDPVQASCGLPFHLIPLDSEASLAKVMPDVGQWTLHVSPSGVDQVYLYVENGESLATRTFIREFAGLKEDPATGSAASALAGYLGTRDRLDDRQWRIRQGVDMGRPSEIIARARRDGEQVRVEVAGQACLVGEGAFYPRD</sequence>
<evidence type="ECO:0000313" key="4">
    <source>
        <dbReference type="Proteomes" id="UP000184248"/>
    </source>
</evidence>
<protein>
    <submittedName>
        <fullName evidence="3">Trans-2,3-dihydro-3-hydroxyanthranilate isomerase</fullName>
    </submittedName>
</protein>
<accession>A0A1M6W810</accession>
<dbReference type="EMBL" id="FRAL01000006">
    <property type="protein sequence ID" value="SHK89960.1"/>
    <property type="molecule type" value="Genomic_DNA"/>
</dbReference>
<proteinExistence type="inferred from homology"/>
<evidence type="ECO:0000313" key="3">
    <source>
        <dbReference type="EMBL" id="SHK89960.1"/>
    </source>
</evidence>
<dbReference type="Proteomes" id="UP000184248">
    <property type="component" value="Unassembled WGS sequence"/>
</dbReference>
<feature type="active site" evidence="2">
    <location>
        <position position="49"/>
    </location>
</feature>
<dbReference type="NCBIfam" id="TIGR00654">
    <property type="entry name" value="PhzF_family"/>
    <property type="match status" value="1"/>
</dbReference>
<organism evidence="3 4">
    <name type="scientific">Halomonas caseinilytica</name>
    <dbReference type="NCBI Taxonomy" id="438744"/>
    <lineage>
        <taxon>Bacteria</taxon>
        <taxon>Pseudomonadati</taxon>
        <taxon>Pseudomonadota</taxon>
        <taxon>Gammaproteobacteria</taxon>
        <taxon>Oceanospirillales</taxon>
        <taxon>Halomonadaceae</taxon>
        <taxon>Halomonas</taxon>
    </lineage>
</organism>
<keyword evidence="3" id="KW-0413">Isomerase</keyword>
<dbReference type="PANTHER" id="PTHR13774">
    <property type="entry name" value="PHENAZINE BIOSYNTHESIS PROTEIN"/>
    <property type="match status" value="1"/>
</dbReference>
<dbReference type="OrthoDB" id="9788221at2"/>
<comment type="similarity">
    <text evidence="1">Belongs to the PhzF family.</text>
</comment>
<dbReference type="Pfam" id="PF02567">
    <property type="entry name" value="PhzC-PhzF"/>
    <property type="match status" value="1"/>
</dbReference>
<keyword evidence="4" id="KW-1185">Reference proteome</keyword>
<evidence type="ECO:0000256" key="2">
    <source>
        <dbReference type="PIRSR" id="PIRSR016184-1"/>
    </source>
</evidence>
<dbReference type="GO" id="GO:0005737">
    <property type="term" value="C:cytoplasm"/>
    <property type="evidence" value="ECO:0007669"/>
    <property type="project" value="TreeGrafter"/>
</dbReference>
<reference evidence="4" key="1">
    <citation type="submission" date="2016-11" db="EMBL/GenBank/DDBJ databases">
        <authorList>
            <person name="Varghese N."/>
            <person name="Submissions S."/>
        </authorList>
    </citation>
    <scope>NUCLEOTIDE SEQUENCE [LARGE SCALE GENOMIC DNA]</scope>
    <source>
        <strain evidence="4">ALO Sharm</strain>
    </source>
</reference>
<dbReference type="PIRSF" id="PIRSF016184">
    <property type="entry name" value="PhzC_PhzF"/>
    <property type="match status" value="1"/>
</dbReference>
<dbReference type="AlphaFoldDB" id="A0A1M6W810"/>
<dbReference type="SUPFAM" id="SSF54506">
    <property type="entry name" value="Diaminopimelate epimerase-like"/>
    <property type="match status" value="1"/>
</dbReference>
<dbReference type="RefSeq" id="WP_064699867.1">
    <property type="nucleotide sequence ID" value="NZ_BDEO01000008.1"/>
</dbReference>
<gene>
    <name evidence="3" type="ORF">SAMN05192556_10677</name>
</gene>
<name>A0A1M6W810_9GAMM</name>
<dbReference type="GO" id="GO:0016853">
    <property type="term" value="F:isomerase activity"/>
    <property type="evidence" value="ECO:0007669"/>
    <property type="project" value="UniProtKB-KW"/>
</dbReference>
<dbReference type="PANTHER" id="PTHR13774:SF32">
    <property type="entry name" value="ANTISENSE-ENHANCING SEQUENCE 1"/>
    <property type="match status" value="1"/>
</dbReference>